<reference evidence="1 2" key="1">
    <citation type="submission" date="2022-11" db="EMBL/GenBank/DDBJ databases">
        <title>Minimal conservation of predation-associated metabolite biosynthetic gene clusters underscores biosynthetic potential of Myxococcota including descriptions for ten novel species: Archangium lansinium sp. nov., Myxococcus landrumus sp. nov., Nannocystis bai.</title>
        <authorList>
            <person name="Ahearne A."/>
            <person name="Stevens C."/>
            <person name="Dowd S."/>
        </authorList>
    </citation>
    <scope>NUCLEOTIDE SEQUENCE [LARGE SCALE GENOMIC DNA]</scope>
    <source>
        <strain evidence="1 2">RJM3</strain>
    </source>
</reference>
<name>A0ABT5F758_9BACT</name>
<sequence length="322" mass="36471">MQAHDPLRLDPEDIETRGVVRKPSGAIVSRIGVLLSVYFLDGWKHEKREQLLLILQDYVSRFSDKVTHYQKDDARSLSRWDGEGLPGDYRSLADIGAHKQLSCHMQHVDPKGGDDPSLWRIMLRGFAKNNAARPLSGIKAHFPPTYVFADPERFVELVRTWCGRVDAIHGSAGLGVLTVPGRETTEEPYHYQLLRRYPALEYDAMGNYWSETRKGGYEQPRSSNWLTILGQQNVAALGGVQSIQSRLGPGMTLEHYETGVIIRAGVLPQLGDAATNTIPDAYQIAARIIKPMRYEGYKWGVIKVPDKSDWLEETLKWVRRFD</sequence>
<accession>A0ABT5F758</accession>
<dbReference type="Pfam" id="PF11876">
    <property type="entry name" value="TsiV"/>
    <property type="match status" value="1"/>
</dbReference>
<dbReference type="RefSeq" id="WP_271930470.1">
    <property type="nucleotide sequence ID" value="NZ_JAQNDO010000001.1"/>
</dbReference>
<dbReference type="Proteomes" id="UP001221411">
    <property type="component" value="Unassembled WGS sequence"/>
</dbReference>
<organism evidence="1 2">
    <name type="scientific">Polyangium mundeleinium</name>
    <dbReference type="NCBI Taxonomy" id="2995306"/>
    <lineage>
        <taxon>Bacteria</taxon>
        <taxon>Pseudomonadati</taxon>
        <taxon>Myxococcota</taxon>
        <taxon>Polyangia</taxon>
        <taxon>Polyangiales</taxon>
        <taxon>Polyangiaceae</taxon>
        <taxon>Polyangium</taxon>
    </lineage>
</organism>
<dbReference type="InterPro" id="IPR021815">
    <property type="entry name" value="TsiV"/>
</dbReference>
<keyword evidence="2" id="KW-1185">Reference proteome</keyword>
<proteinExistence type="predicted"/>
<evidence type="ECO:0000313" key="1">
    <source>
        <dbReference type="EMBL" id="MDC0749942.1"/>
    </source>
</evidence>
<gene>
    <name evidence="1" type="ORF">POL67_51935</name>
</gene>
<protein>
    <submittedName>
        <fullName evidence="1">DUF3396 domain-containing protein</fullName>
    </submittedName>
</protein>
<dbReference type="EMBL" id="JAQNDO010000001">
    <property type="protein sequence ID" value="MDC0749942.1"/>
    <property type="molecule type" value="Genomic_DNA"/>
</dbReference>
<comment type="caution">
    <text evidence="1">The sequence shown here is derived from an EMBL/GenBank/DDBJ whole genome shotgun (WGS) entry which is preliminary data.</text>
</comment>
<evidence type="ECO:0000313" key="2">
    <source>
        <dbReference type="Proteomes" id="UP001221411"/>
    </source>
</evidence>